<dbReference type="Proteomes" id="UP000324996">
    <property type="component" value="Unassembled WGS sequence"/>
</dbReference>
<comment type="caution">
    <text evidence="3">The sequence shown here is derived from an EMBL/GenBank/DDBJ whole genome shotgun (WGS) entry which is preliminary data.</text>
</comment>
<keyword evidence="1" id="KW-0812">Transmembrane</keyword>
<keyword evidence="4" id="KW-1185">Reference proteome</keyword>
<dbReference type="InterPro" id="IPR025263">
    <property type="entry name" value="YhdP_central"/>
</dbReference>
<accession>A0A5A7N753</accession>
<evidence type="ECO:0000256" key="1">
    <source>
        <dbReference type="SAM" id="Phobius"/>
    </source>
</evidence>
<evidence type="ECO:0000259" key="2">
    <source>
        <dbReference type="Pfam" id="PF13116"/>
    </source>
</evidence>
<dbReference type="AlphaFoldDB" id="A0A5A7N753"/>
<proteinExistence type="predicted"/>
<keyword evidence="1" id="KW-1133">Transmembrane helix</keyword>
<gene>
    <name evidence="3" type="ORF">JCM17846_05910</name>
</gene>
<protein>
    <recommendedName>
        <fullName evidence="2">YhdP central domain-containing protein</fullName>
    </recommendedName>
</protein>
<feature type="domain" description="YhdP central" evidence="2">
    <location>
        <begin position="280"/>
        <end position="597"/>
    </location>
</feature>
<evidence type="ECO:0000313" key="4">
    <source>
        <dbReference type="Proteomes" id="UP000324996"/>
    </source>
</evidence>
<keyword evidence="1" id="KW-0472">Membrane</keyword>
<name>A0A5A7N753_9PROT</name>
<evidence type="ECO:0000313" key="3">
    <source>
        <dbReference type="EMBL" id="GER02909.1"/>
    </source>
</evidence>
<sequence length="808" mass="88245">MKPLSLGPFSDQAAIFINDLYPDFAVDFSRAALFWNRDENRLEITLSDVALSLVDESGDENDAKLPSLIIYCEASALLQGQFRPLNIIIEEADVRIGWSAQRLDALLRGESRATDVAESADKNADDGALDLEMPALLKTVIDQLTDEVSPDAPFSSLVQLEIKSAHIELQERPSGVIWTIPDAALQFRRAGEAQLNVNGQGQIIANNKGPAGAISFEGRVFGKDGRRQFDARLTDLRLPALARGIDKLAFFLGLEMPLSTDLHLDLSAKPERTLAIMLDLRAGSGALAISPWYDAPRAFDELAASLLYDSKSRLLEVTGLSARFAQTELFLSGQVMPGRKGPPAINLKGGFSQLRVQDLAEYWPNDLSSGARRWIAENMPKGRLHDGNLILNLKAADWQAESLSNEQFSLNFKFEKLEAHVLRPMPPILDASGEGTLSARDLMLQIKGGAADGLPVAGSQVHLYDFDQPGPQMASIALKVEAPLPDILRLIDYEPLGYTTSFGLEADRLIGDGQLVAQLDFPLVKELSLDDVGIDVQATVQKLAIPDLFAQKPLEDGNLDLHIDRYGLKAAGTARLGAADLDIIWKENFSAEDGALSSDFTITSSFDRAILANLFFDPAPYFSGTGKAEITLQGRGPEIEKGQVALNLDDAILAVEPLGWHKPAEMAATSSFSIDFSDEDQIHFEQIRMQSPDGALSGSIDLAGDGRFLSADFPLWRMGKTDISARLSMKDQAYILDVDGKSLDLRGLLKSLGARLGSPDQSSAQTADEQPIEPYPLPLIWKGLWRWMVSVFMIWLFPAAMMGRLCGL</sequence>
<reference evidence="3 4" key="1">
    <citation type="submission" date="2019-09" db="EMBL/GenBank/DDBJ databases">
        <title>NBRP : Genome information of microbial organism related human and environment.</title>
        <authorList>
            <person name="Hattori M."/>
            <person name="Oshima K."/>
            <person name="Inaba H."/>
            <person name="Suda W."/>
            <person name="Sakamoto M."/>
            <person name="Iino T."/>
            <person name="Kitahara M."/>
            <person name="Oshida Y."/>
            <person name="Iida T."/>
            <person name="Kudo T."/>
            <person name="Itoh T."/>
            <person name="Ohkuma M."/>
        </authorList>
    </citation>
    <scope>NUCLEOTIDE SEQUENCE [LARGE SCALE GENOMIC DNA]</scope>
    <source>
        <strain evidence="3 4">Q-1</strain>
    </source>
</reference>
<organism evidence="3 4">
    <name type="scientific">Iodidimonas nitroreducens</name>
    <dbReference type="NCBI Taxonomy" id="1236968"/>
    <lineage>
        <taxon>Bacteria</taxon>
        <taxon>Pseudomonadati</taxon>
        <taxon>Pseudomonadota</taxon>
        <taxon>Alphaproteobacteria</taxon>
        <taxon>Iodidimonadales</taxon>
        <taxon>Iodidimonadaceae</taxon>
        <taxon>Iodidimonas</taxon>
    </lineage>
</organism>
<dbReference type="EMBL" id="BKCN01000002">
    <property type="protein sequence ID" value="GER02909.1"/>
    <property type="molecule type" value="Genomic_DNA"/>
</dbReference>
<feature type="transmembrane region" description="Helical" evidence="1">
    <location>
        <begin position="784"/>
        <end position="803"/>
    </location>
</feature>
<dbReference type="Pfam" id="PF13116">
    <property type="entry name" value="YhdP"/>
    <property type="match status" value="1"/>
</dbReference>